<dbReference type="Proteomes" id="UP000694843">
    <property type="component" value="Unplaced"/>
</dbReference>
<evidence type="ECO:0000259" key="12">
    <source>
        <dbReference type="PROSITE" id="PS50137"/>
    </source>
</evidence>
<dbReference type="InterPro" id="IPR001650">
    <property type="entry name" value="Helicase_C-like"/>
</dbReference>
<dbReference type="SMART" id="SM00490">
    <property type="entry name" value="HELICc"/>
    <property type="match status" value="1"/>
</dbReference>
<dbReference type="FunFam" id="3.40.50.300:FF:000284">
    <property type="entry name" value="probable ATP-dependent RNA helicase YTHDC2"/>
    <property type="match status" value="1"/>
</dbReference>
<keyword evidence="15" id="KW-1185">Reference proteome</keyword>
<gene>
    <name evidence="16" type="primary">LOC108674879</name>
</gene>
<evidence type="ECO:0000313" key="15">
    <source>
        <dbReference type="Proteomes" id="UP000694843"/>
    </source>
</evidence>
<dbReference type="GO" id="GO:0043138">
    <property type="term" value="F:3'-5' DNA helicase activity"/>
    <property type="evidence" value="ECO:0007669"/>
    <property type="project" value="TreeGrafter"/>
</dbReference>
<evidence type="ECO:0000259" key="13">
    <source>
        <dbReference type="PROSITE" id="PS51192"/>
    </source>
</evidence>
<organism evidence="15 16">
    <name type="scientific">Hyalella azteca</name>
    <name type="common">Amphipod</name>
    <dbReference type="NCBI Taxonomy" id="294128"/>
    <lineage>
        <taxon>Eukaryota</taxon>
        <taxon>Metazoa</taxon>
        <taxon>Ecdysozoa</taxon>
        <taxon>Arthropoda</taxon>
        <taxon>Crustacea</taxon>
        <taxon>Multicrustacea</taxon>
        <taxon>Malacostraca</taxon>
        <taxon>Eumalacostraca</taxon>
        <taxon>Peracarida</taxon>
        <taxon>Amphipoda</taxon>
        <taxon>Senticaudata</taxon>
        <taxon>Talitrida</taxon>
        <taxon>Talitroidea</taxon>
        <taxon>Hyalellidae</taxon>
        <taxon>Hyalella</taxon>
    </lineage>
</organism>
<evidence type="ECO:0000256" key="6">
    <source>
        <dbReference type="ARBA" id="ARBA00022801"/>
    </source>
</evidence>
<dbReference type="Pfam" id="PF07717">
    <property type="entry name" value="OB_NTP_bind"/>
    <property type="match status" value="1"/>
</dbReference>
<dbReference type="PANTHER" id="PTHR18934">
    <property type="entry name" value="ATP-DEPENDENT RNA HELICASE"/>
    <property type="match status" value="1"/>
</dbReference>
<dbReference type="KEGG" id="hazt:108674879"/>
<dbReference type="Gene3D" id="3.30.160.20">
    <property type="match status" value="2"/>
</dbReference>
<comment type="subcellular location">
    <subcellularLocation>
        <location evidence="1">Nucleus</location>
    </subcellularLocation>
</comment>
<sequence length="1304" mass="143585">MTMTDNSKAWLNNFTMKKQLTSNYSTRHSGPHHRPRFLCELQVPTYAYTAIGNSTSKKQAEANAAKDFIQFLIRKGEVTIQDVPFLMAAPSTGPAAPGVPGPLTLASEPLAPVPGLKEEGNVYLPRQEEGGERTVTYIDRVKERQLVEDAEDVDLTAAIHGNWTIDNAKSRLHIYFQQCRMKAPEFKFSSVGPDHSKSFVAEMSFFVNSLGRHVSGRETGSNKRQASQSCALSLVRQLYHLNVIEAFTGSLKQKKEGDDIKPYPVNLSHELCQQIDATLEMCNVQPVTVTGPLPSDGSGLSLLSSVQLAAYEESAAPQQGGIVSWCPPQQNWNPWLNCNIDEGPLAEADLDQLSESLLSERQQRLQTDEVLQQLLQERGSLPVYAKKLDILAAIRDNPVTIIRGNTGCGKTTQVCQYLLDDCIESGAGAHCNVVVTQPRRISAVAVADRVAAERGEELGQSIGYSVRFESALPRPYGSVLFCTVGVLLRRLEGGLRGVSHVIVDEIHERDINTDFVLIVLRDMVRAFPDLRVVLMSATIDISLFHDYFGNPAVVEVEGRSFPVTHYFLEDFIEMTAFVPTPDNRKKSKSRERDEDVPEEPQENLNLIVNPGTDYSSATIASLASISERDINFEVVEKILLYIRTLEVPGAVLIFLPGWNVIFSMMRALSQCPSLRGGLYVFLPLHSQLPREDQRRVFEPVPDGVTKIILATNIAETSITINDVVFVIDSCRAKMKLFTSHNNMTSYATVWASKTNLEQRKGRAGRVRPGYCFHLISRARFAQLDEHMTPEMFRTPLQEVALSIKLLRLGSIGEFLSKAIQAPPLDAVIEAEVSLRDMKCLDRNDELTSLGRILARLPLEPLLGRMAVLGCVFGLGDAMCTLAAHTATSPEIFIIPPEFKRLSPFQRAFSGSRCSDHIATLNAFASWDKMRLRGEEAERSYCDYKQLSMPTLRVTWEAKNQLRELLMQSGFPEETLLPQFFDFHGDDPQLDLITALITLGYYPNVCYHQDKRKVLTQEWKSALIHKSSVNCSARDIVIPIPFLVYGEKIRTRAVSCKQTTMVSPLHLLLFGSRRVDVVGTNKVRLDGWLKFEMNAKAAASVVALRPAIDALLITAAENPASLSEPPSEAQSATIACVKELSLLTAGREDLPPLWHNLQQQFPPRPPRQFEGASAEDGPPRKYLRSSGPYSDDGGGYTGSSRAYQGGGGYGRGYFNRGSAPSGGRFGQRGFRGGGGVFRGGRGHFSGGRGDFNGGRGGFRGFGGDSFSGRGDFNGGRGDFGGGRGDFGGGRGDFGGGRGERGLRTA</sequence>
<reference evidence="16" key="1">
    <citation type="submission" date="2025-08" db="UniProtKB">
        <authorList>
            <consortium name="RefSeq"/>
        </authorList>
    </citation>
    <scope>IDENTIFICATION</scope>
    <source>
        <tissue evidence="16">Whole organism</tissue>
    </source>
</reference>
<dbReference type="Gene3D" id="1.20.120.1080">
    <property type="match status" value="1"/>
</dbReference>
<dbReference type="SMART" id="SM00847">
    <property type="entry name" value="HA2"/>
    <property type="match status" value="1"/>
</dbReference>
<dbReference type="EC" id="3.6.4.13" evidence="3"/>
<evidence type="ECO:0000256" key="1">
    <source>
        <dbReference type="ARBA" id="ARBA00004123"/>
    </source>
</evidence>
<feature type="region of interest" description="Disordered" evidence="11">
    <location>
        <begin position="1271"/>
        <end position="1304"/>
    </location>
</feature>
<dbReference type="RefSeq" id="XP_018018357.1">
    <property type="nucleotide sequence ID" value="XM_018162868.1"/>
</dbReference>
<evidence type="ECO:0000256" key="11">
    <source>
        <dbReference type="SAM" id="MobiDB-lite"/>
    </source>
</evidence>
<dbReference type="InterPro" id="IPR027417">
    <property type="entry name" value="P-loop_NTPase"/>
</dbReference>
<dbReference type="InterPro" id="IPR014001">
    <property type="entry name" value="Helicase_ATP-bd"/>
</dbReference>
<dbReference type="GO" id="GO:1990904">
    <property type="term" value="C:ribonucleoprotein complex"/>
    <property type="evidence" value="ECO:0007669"/>
    <property type="project" value="TreeGrafter"/>
</dbReference>
<evidence type="ECO:0000256" key="7">
    <source>
        <dbReference type="ARBA" id="ARBA00022806"/>
    </source>
</evidence>
<evidence type="ECO:0000256" key="4">
    <source>
        <dbReference type="ARBA" id="ARBA00022737"/>
    </source>
</evidence>
<dbReference type="SUPFAM" id="SSF54768">
    <property type="entry name" value="dsRNA-binding domain-like"/>
    <property type="match status" value="2"/>
</dbReference>
<dbReference type="OMA" id="ANWNTWH"/>
<dbReference type="InterPro" id="IPR011545">
    <property type="entry name" value="DEAD/DEAH_box_helicase_dom"/>
</dbReference>
<evidence type="ECO:0000259" key="14">
    <source>
        <dbReference type="PROSITE" id="PS51194"/>
    </source>
</evidence>
<keyword evidence="4" id="KW-0677">Repeat</keyword>
<proteinExistence type="inferred from homology"/>
<dbReference type="PROSITE" id="PS50137">
    <property type="entry name" value="DS_RBD"/>
    <property type="match status" value="2"/>
</dbReference>
<comment type="similarity">
    <text evidence="2">Belongs to the DEAD box helicase family. DEAH subfamily.</text>
</comment>
<evidence type="ECO:0000313" key="16">
    <source>
        <dbReference type="RefSeq" id="XP_018018357.1"/>
    </source>
</evidence>
<feature type="domain" description="Helicase ATP-binding" evidence="13">
    <location>
        <begin position="391"/>
        <end position="557"/>
    </location>
</feature>
<evidence type="ECO:0000256" key="8">
    <source>
        <dbReference type="ARBA" id="ARBA00022840"/>
    </source>
</evidence>
<dbReference type="GO" id="GO:0045944">
    <property type="term" value="P:positive regulation of transcription by RNA polymerase II"/>
    <property type="evidence" value="ECO:0007669"/>
    <property type="project" value="TreeGrafter"/>
</dbReference>
<dbReference type="CTD" id="35523"/>
<dbReference type="PANTHER" id="PTHR18934:SF119">
    <property type="entry name" value="ATP-DEPENDENT RNA HELICASE A"/>
    <property type="match status" value="1"/>
</dbReference>
<name>A0A8B7NX85_HYAAZ</name>
<dbReference type="GO" id="GO:0005730">
    <property type="term" value="C:nucleolus"/>
    <property type="evidence" value="ECO:0007669"/>
    <property type="project" value="TreeGrafter"/>
</dbReference>
<dbReference type="Pfam" id="PF00035">
    <property type="entry name" value="dsrm"/>
    <property type="match status" value="2"/>
</dbReference>
<dbReference type="Pfam" id="PF00270">
    <property type="entry name" value="DEAD"/>
    <property type="match status" value="1"/>
</dbReference>
<accession>A0A8B7NX85</accession>
<dbReference type="PROSITE" id="PS00690">
    <property type="entry name" value="DEAH_ATP_HELICASE"/>
    <property type="match status" value="1"/>
</dbReference>
<feature type="region of interest" description="Disordered" evidence="11">
    <location>
        <begin position="581"/>
        <end position="602"/>
    </location>
</feature>
<dbReference type="InterPro" id="IPR002464">
    <property type="entry name" value="DNA/RNA_helicase_DEAH_CS"/>
</dbReference>
<keyword evidence="8" id="KW-0067">ATP-binding</keyword>
<dbReference type="Gene3D" id="3.40.50.300">
    <property type="entry name" value="P-loop containing nucleotide triphosphate hydrolases"/>
    <property type="match status" value="2"/>
</dbReference>
<dbReference type="GO" id="GO:0003724">
    <property type="term" value="F:RNA helicase activity"/>
    <property type="evidence" value="ECO:0007669"/>
    <property type="project" value="UniProtKB-EC"/>
</dbReference>
<dbReference type="FunFam" id="3.30.160.20:FF:000028">
    <property type="entry name" value="ATP-dependent RNA helicase A"/>
    <property type="match status" value="1"/>
</dbReference>
<feature type="domain" description="DRBM" evidence="12">
    <location>
        <begin position="167"/>
        <end position="240"/>
    </location>
</feature>
<dbReference type="GO" id="GO:0005524">
    <property type="term" value="F:ATP binding"/>
    <property type="evidence" value="ECO:0007669"/>
    <property type="project" value="UniProtKB-KW"/>
</dbReference>
<evidence type="ECO:0000256" key="9">
    <source>
        <dbReference type="ARBA" id="ARBA00023242"/>
    </source>
</evidence>
<keyword evidence="7 16" id="KW-0347">Helicase</keyword>
<dbReference type="CDD" id="cd19855">
    <property type="entry name" value="DSRM_DHX9_rpt2"/>
    <property type="match status" value="1"/>
</dbReference>
<feature type="domain" description="Helicase C-terminal" evidence="14">
    <location>
        <begin position="634"/>
        <end position="807"/>
    </location>
</feature>
<protein>
    <recommendedName>
        <fullName evidence="3">RNA helicase</fullName>
        <ecNumber evidence="3">3.6.4.13</ecNumber>
    </recommendedName>
</protein>
<feature type="compositionally biased region" description="Gly residues" evidence="11">
    <location>
        <begin position="1271"/>
        <end position="1295"/>
    </location>
</feature>
<dbReference type="CDD" id="cd19854">
    <property type="entry name" value="DSRM_DHX9_rpt1"/>
    <property type="match status" value="1"/>
</dbReference>
<keyword evidence="5" id="KW-0547">Nucleotide-binding</keyword>
<dbReference type="GO" id="GO:0050684">
    <property type="term" value="P:regulation of mRNA processing"/>
    <property type="evidence" value="ECO:0007669"/>
    <property type="project" value="TreeGrafter"/>
</dbReference>
<dbReference type="OrthoDB" id="5600252at2759"/>
<dbReference type="InterPro" id="IPR014720">
    <property type="entry name" value="dsRBD_dom"/>
</dbReference>
<evidence type="ECO:0000256" key="3">
    <source>
        <dbReference type="ARBA" id="ARBA00012552"/>
    </source>
</evidence>
<keyword evidence="6" id="KW-0378">Hydrolase</keyword>
<dbReference type="InterPro" id="IPR007502">
    <property type="entry name" value="Helicase-assoc_dom"/>
</dbReference>
<dbReference type="GO" id="GO:0003725">
    <property type="term" value="F:double-stranded RNA binding"/>
    <property type="evidence" value="ECO:0007669"/>
    <property type="project" value="InterPro"/>
</dbReference>
<dbReference type="GeneID" id="108674879"/>
<dbReference type="PROSITE" id="PS51194">
    <property type="entry name" value="HELICASE_CTER"/>
    <property type="match status" value="1"/>
</dbReference>
<evidence type="ECO:0000256" key="5">
    <source>
        <dbReference type="ARBA" id="ARBA00022741"/>
    </source>
</evidence>
<keyword evidence="10" id="KW-0694">RNA-binding</keyword>
<dbReference type="SMART" id="SM00358">
    <property type="entry name" value="DSRM"/>
    <property type="match status" value="2"/>
</dbReference>
<dbReference type="FunFam" id="3.40.50.300:FF:000677">
    <property type="entry name" value="ATP-dependent RNA helicase A"/>
    <property type="match status" value="1"/>
</dbReference>
<dbReference type="GO" id="GO:0016887">
    <property type="term" value="F:ATP hydrolysis activity"/>
    <property type="evidence" value="ECO:0007669"/>
    <property type="project" value="TreeGrafter"/>
</dbReference>
<dbReference type="InterPro" id="IPR011709">
    <property type="entry name" value="DEAD-box_helicase_OB_fold"/>
</dbReference>
<feature type="domain" description="DRBM" evidence="12">
    <location>
        <begin position="6"/>
        <end position="74"/>
    </location>
</feature>
<keyword evidence="9" id="KW-0539">Nucleus</keyword>
<dbReference type="InterPro" id="IPR044446">
    <property type="entry name" value="DHX9_DSRM_2"/>
</dbReference>
<evidence type="ECO:0000256" key="10">
    <source>
        <dbReference type="PROSITE-ProRule" id="PRU00266"/>
    </source>
</evidence>
<dbReference type="Pfam" id="PF00271">
    <property type="entry name" value="Helicase_C"/>
    <property type="match status" value="1"/>
</dbReference>
<dbReference type="SMART" id="SM00487">
    <property type="entry name" value="DEXDc"/>
    <property type="match status" value="1"/>
</dbReference>
<evidence type="ECO:0000256" key="2">
    <source>
        <dbReference type="ARBA" id="ARBA00008792"/>
    </source>
</evidence>
<feature type="region of interest" description="Disordered" evidence="11">
    <location>
        <begin position="1154"/>
        <end position="1201"/>
    </location>
</feature>
<dbReference type="SUPFAM" id="SSF52540">
    <property type="entry name" value="P-loop containing nucleoside triphosphate hydrolases"/>
    <property type="match status" value="1"/>
</dbReference>
<dbReference type="PROSITE" id="PS51192">
    <property type="entry name" value="HELICASE_ATP_BIND_1"/>
    <property type="match status" value="1"/>
</dbReference>
<dbReference type="InterPro" id="IPR044445">
    <property type="entry name" value="DHX9_DSRM_1"/>
</dbReference>
<dbReference type="CDD" id="cd18791">
    <property type="entry name" value="SF2_C_RHA"/>
    <property type="match status" value="1"/>
</dbReference>